<evidence type="ECO:0000256" key="2">
    <source>
        <dbReference type="ARBA" id="ARBA00022723"/>
    </source>
</evidence>
<dbReference type="CDD" id="cd05682">
    <property type="entry name" value="M20_dipept_dapE"/>
    <property type="match status" value="1"/>
</dbReference>
<dbReference type="KEGG" id="kpd:CW740_02650"/>
<protein>
    <submittedName>
        <fullName evidence="4">Peptidase M20</fullName>
    </submittedName>
</protein>
<dbReference type="Proteomes" id="UP000232693">
    <property type="component" value="Chromosome"/>
</dbReference>
<sequence length="475" mass="52681">MDTQKAQAFIDKKWDDEIVPELIEYIKIPNKSPHFDPKWDEHGYMEQAVQQIANWCEAQDIPNKTLEIVRIPGRTPLIFMEIAASDGTNNPSDDTILMYGHLDKQPEMSGWEDGLGPWIPVMRDNKLYGRGGADDGYAAYASLTALMAIQKQGLPHARTVVIIEACEESGSYDLPYYIDQLRDRIGEPSLVICLDSGAGNYEQLWCTMSLRGMASGTLKVDVLREGIHSGMGSGVVPSSFRVIRQLLNRLEDDKSGRLLPKEFYADIPHQRLEQTLKVAEVLGDGIVEAYPFVEGVEPMAENNFERLLNRNWRPALSYTGASGMPEIENAGNVLRPTTSLKLSLRLPPTADSEKATEALKRILTENPPSNAKVSFEPDQAGDGWNAPDVAPWLAESLERGSQNVYGKPAMYMGEGGTIPFMGMLGEKFPEAQFMITGVLGPNSNAHGPNEFLHIPFAKKLTTCVSQVIVDHFNRK</sequence>
<name>A0A2K9A9U5_9GAMM</name>
<dbReference type="GO" id="GO:0008233">
    <property type="term" value="F:peptidase activity"/>
    <property type="evidence" value="ECO:0007669"/>
    <property type="project" value="UniProtKB-KW"/>
</dbReference>
<proteinExistence type="predicted"/>
<dbReference type="GO" id="GO:0006508">
    <property type="term" value="P:proteolysis"/>
    <property type="evidence" value="ECO:0007669"/>
    <property type="project" value="UniProtKB-KW"/>
</dbReference>
<keyword evidence="2" id="KW-0479">Metal-binding</keyword>
<keyword evidence="5" id="KW-1185">Reference proteome</keyword>
<dbReference type="InterPro" id="IPR011650">
    <property type="entry name" value="Peptidase_M20_dimer"/>
</dbReference>
<dbReference type="Gene3D" id="3.40.630.10">
    <property type="entry name" value="Zn peptidases"/>
    <property type="match status" value="1"/>
</dbReference>
<dbReference type="Gene3D" id="3.30.70.360">
    <property type="match status" value="1"/>
</dbReference>
<dbReference type="AlphaFoldDB" id="A0A2K9A9U5"/>
<dbReference type="PANTHER" id="PTHR43270">
    <property type="entry name" value="BETA-ALA-HIS DIPEPTIDASE"/>
    <property type="match status" value="1"/>
</dbReference>
<organism evidence="4 5">
    <name type="scientific">Kangiella profundi</name>
    <dbReference type="NCBI Taxonomy" id="1561924"/>
    <lineage>
        <taxon>Bacteria</taxon>
        <taxon>Pseudomonadati</taxon>
        <taxon>Pseudomonadota</taxon>
        <taxon>Gammaproteobacteria</taxon>
        <taxon>Kangiellales</taxon>
        <taxon>Kangiellaceae</taxon>
        <taxon>Kangiella</taxon>
    </lineage>
</organism>
<dbReference type="EMBL" id="CP025120">
    <property type="protein sequence ID" value="AUD78197.1"/>
    <property type="molecule type" value="Genomic_DNA"/>
</dbReference>
<dbReference type="GO" id="GO:0046872">
    <property type="term" value="F:metal ion binding"/>
    <property type="evidence" value="ECO:0007669"/>
    <property type="project" value="UniProtKB-KW"/>
</dbReference>
<evidence type="ECO:0000256" key="1">
    <source>
        <dbReference type="ARBA" id="ARBA00022670"/>
    </source>
</evidence>
<accession>A0A2K9A9U5</accession>
<keyword evidence="1" id="KW-0645">Protease</keyword>
<dbReference type="PANTHER" id="PTHR43270:SF4">
    <property type="entry name" value="CARNOSINE DIPEPTIDASE 2, ISOFORM A"/>
    <property type="match status" value="1"/>
</dbReference>
<dbReference type="InterPro" id="IPR002933">
    <property type="entry name" value="Peptidase_M20"/>
</dbReference>
<reference evidence="4 5" key="1">
    <citation type="submission" date="2017-12" db="EMBL/GenBank/DDBJ databases">
        <title>Kangiella profundi FT102 completed genome.</title>
        <authorList>
            <person name="Xu J."/>
            <person name="Wang J."/>
            <person name="Lu Y."/>
        </authorList>
    </citation>
    <scope>NUCLEOTIDE SEQUENCE [LARGE SCALE GENOMIC DNA]</scope>
    <source>
        <strain evidence="4 5">FT102</strain>
    </source>
</reference>
<keyword evidence="3" id="KW-0378">Hydrolase</keyword>
<dbReference type="SUPFAM" id="SSF53187">
    <property type="entry name" value="Zn-dependent exopeptidases"/>
    <property type="match status" value="1"/>
</dbReference>
<gene>
    <name evidence="4" type="ORF">CW740_02650</name>
</gene>
<dbReference type="InterPro" id="IPR051458">
    <property type="entry name" value="Cyt/Met_Dipeptidase"/>
</dbReference>
<evidence type="ECO:0000313" key="5">
    <source>
        <dbReference type="Proteomes" id="UP000232693"/>
    </source>
</evidence>
<evidence type="ECO:0000313" key="4">
    <source>
        <dbReference type="EMBL" id="AUD78197.1"/>
    </source>
</evidence>
<dbReference type="Pfam" id="PF07687">
    <property type="entry name" value="M20_dimer"/>
    <property type="match status" value="1"/>
</dbReference>
<dbReference type="Pfam" id="PF01546">
    <property type="entry name" value="Peptidase_M20"/>
    <property type="match status" value="1"/>
</dbReference>
<dbReference type="RefSeq" id="WP_106646075.1">
    <property type="nucleotide sequence ID" value="NZ_BMGO01000002.1"/>
</dbReference>
<dbReference type="OrthoDB" id="9761532at2"/>
<evidence type="ECO:0000256" key="3">
    <source>
        <dbReference type="ARBA" id="ARBA00022801"/>
    </source>
</evidence>